<keyword evidence="4 6" id="KW-1133">Transmembrane helix</keyword>
<evidence type="ECO:0000256" key="4">
    <source>
        <dbReference type="ARBA" id="ARBA00022989"/>
    </source>
</evidence>
<sequence length="168" mass="19286">MENTKKKDIFDRIMGWGFLKTFEPFYKKNKEILLYLFFGGLTTIVGLIFFILPSKTMSFEDIKIGSITIDTTTQVANTISWICAVTFAYITNRIWVFENKAHTSKGIAKECLSFYSGRLLTLLIENLLLNLCVESINMNDIVAKVLVSIVTIILNYIISKLFVFKKQK</sequence>
<feature type="transmembrane region" description="Helical" evidence="6">
    <location>
        <begin position="32"/>
        <end position="52"/>
    </location>
</feature>
<dbReference type="InterPro" id="IPR051401">
    <property type="entry name" value="GtrA_CellWall_Glycosyl"/>
</dbReference>
<evidence type="ECO:0000313" key="9">
    <source>
        <dbReference type="Proteomes" id="UP000021369"/>
    </source>
</evidence>
<evidence type="ECO:0000256" key="6">
    <source>
        <dbReference type="SAM" id="Phobius"/>
    </source>
</evidence>
<dbReference type="Pfam" id="PF04138">
    <property type="entry name" value="GtrA_DPMS_TM"/>
    <property type="match status" value="1"/>
</dbReference>
<reference evidence="8 9" key="1">
    <citation type="submission" date="2013-06" db="EMBL/GenBank/DDBJ databases">
        <title>Rumen cellulosomics: divergent fiber-degrading strategies revealed by comparative genome-wide analysis of six Ruminococcal strains.</title>
        <authorList>
            <person name="Dassa B."/>
            <person name="Borovok I."/>
            <person name="Lamed R."/>
            <person name="Flint H."/>
            <person name="Yeoman C.J."/>
            <person name="White B."/>
            <person name="Bayer E.A."/>
        </authorList>
    </citation>
    <scope>NUCLEOTIDE SEQUENCE [LARGE SCALE GENOMIC DNA]</scope>
    <source>
        <strain evidence="8 9">SY3</strain>
    </source>
</reference>
<keyword evidence="5 6" id="KW-0472">Membrane</keyword>
<dbReference type="PATRIC" id="fig|1341156.4.peg.2384"/>
<evidence type="ECO:0000313" key="8">
    <source>
        <dbReference type="EMBL" id="EXM39055.1"/>
    </source>
</evidence>
<dbReference type="InterPro" id="IPR007267">
    <property type="entry name" value="GtrA_DPMS_TM"/>
</dbReference>
<protein>
    <submittedName>
        <fullName evidence="8">Polysaccharide synthesis protein GtrA</fullName>
    </submittedName>
</protein>
<gene>
    <name evidence="8" type="ORF">RASY3_12225</name>
</gene>
<dbReference type="GO" id="GO:0005886">
    <property type="term" value="C:plasma membrane"/>
    <property type="evidence" value="ECO:0007669"/>
    <property type="project" value="TreeGrafter"/>
</dbReference>
<keyword evidence="3 6" id="KW-0812">Transmembrane</keyword>
<proteinExistence type="inferred from homology"/>
<feature type="transmembrane region" description="Helical" evidence="6">
    <location>
        <begin position="72"/>
        <end position="91"/>
    </location>
</feature>
<dbReference type="PANTHER" id="PTHR38459">
    <property type="entry name" value="PROPHAGE BACTOPRENOL-LINKED GLUCOSE TRANSLOCASE HOMOLOG"/>
    <property type="match status" value="1"/>
</dbReference>
<feature type="domain" description="GtrA/DPMS transmembrane" evidence="7">
    <location>
        <begin position="35"/>
        <end position="164"/>
    </location>
</feature>
<organism evidence="8 9">
    <name type="scientific">Ruminococcus albus SY3</name>
    <dbReference type="NCBI Taxonomy" id="1341156"/>
    <lineage>
        <taxon>Bacteria</taxon>
        <taxon>Bacillati</taxon>
        <taxon>Bacillota</taxon>
        <taxon>Clostridia</taxon>
        <taxon>Eubacteriales</taxon>
        <taxon>Oscillospiraceae</taxon>
        <taxon>Ruminococcus</taxon>
    </lineage>
</organism>
<feature type="transmembrane region" description="Helical" evidence="6">
    <location>
        <begin position="141"/>
        <end position="163"/>
    </location>
</feature>
<dbReference type="Proteomes" id="UP000021369">
    <property type="component" value="Unassembled WGS sequence"/>
</dbReference>
<evidence type="ECO:0000256" key="5">
    <source>
        <dbReference type="ARBA" id="ARBA00023136"/>
    </source>
</evidence>
<evidence type="ECO:0000256" key="1">
    <source>
        <dbReference type="ARBA" id="ARBA00004141"/>
    </source>
</evidence>
<comment type="similarity">
    <text evidence="2">Belongs to the GtrA family.</text>
</comment>
<comment type="subcellular location">
    <subcellularLocation>
        <location evidence="1">Membrane</location>
        <topology evidence="1">Multi-pass membrane protein</topology>
    </subcellularLocation>
</comment>
<accession>A0A011WPZ0</accession>
<evidence type="ECO:0000259" key="7">
    <source>
        <dbReference type="Pfam" id="PF04138"/>
    </source>
</evidence>
<dbReference type="OrthoDB" id="361483at2"/>
<dbReference type="EMBL" id="JEOB01000003">
    <property type="protein sequence ID" value="EXM39055.1"/>
    <property type="molecule type" value="Genomic_DNA"/>
</dbReference>
<dbReference type="PANTHER" id="PTHR38459:SF5">
    <property type="entry name" value="CELL WALL TEICHOIC ACID GLYCOSYLATION PROTEIN GTCA"/>
    <property type="match status" value="1"/>
</dbReference>
<dbReference type="RefSeq" id="WP_037288524.1">
    <property type="nucleotide sequence ID" value="NZ_JEOB01000003.1"/>
</dbReference>
<dbReference type="AlphaFoldDB" id="A0A011WPZ0"/>
<evidence type="ECO:0000256" key="3">
    <source>
        <dbReference type="ARBA" id="ARBA00022692"/>
    </source>
</evidence>
<keyword evidence="9" id="KW-1185">Reference proteome</keyword>
<evidence type="ECO:0000256" key="2">
    <source>
        <dbReference type="ARBA" id="ARBA00009399"/>
    </source>
</evidence>
<dbReference type="GO" id="GO:0000271">
    <property type="term" value="P:polysaccharide biosynthetic process"/>
    <property type="evidence" value="ECO:0007669"/>
    <property type="project" value="InterPro"/>
</dbReference>
<name>A0A011WPZ0_RUMAL</name>
<comment type="caution">
    <text evidence="8">The sequence shown here is derived from an EMBL/GenBank/DDBJ whole genome shotgun (WGS) entry which is preliminary data.</text>
</comment>